<evidence type="ECO:0000256" key="2">
    <source>
        <dbReference type="SAM" id="Phobius"/>
    </source>
</evidence>
<keyword evidence="2" id="KW-0812">Transmembrane</keyword>
<dbReference type="SUPFAM" id="SSF53448">
    <property type="entry name" value="Nucleotide-diphospho-sugar transferases"/>
    <property type="match status" value="1"/>
</dbReference>
<evidence type="ECO:0000256" key="1">
    <source>
        <dbReference type="SAM" id="MobiDB-lite"/>
    </source>
</evidence>
<dbReference type="OrthoDB" id="2398757at2759"/>
<feature type="compositionally biased region" description="Basic and acidic residues" evidence="1">
    <location>
        <begin position="55"/>
        <end position="83"/>
    </location>
</feature>
<gene>
    <name evidence="3" type="ORF">GGI25_006492</name>
</gene>
<keyword evidence="2" id="KW-0472">Membrane</keyword>
<dbReference type="EMBL" id="JANBTW010000231">
    <property type="protein sequence ID" value="KAJ2668080.1"/>
    <property type="molecule type" value="Genomic_DNA"/>
</dbReference>
<dbReference type="AlphaFoldDB" id="A0A9W8G0A4"/>
<feature type="transmembrane region" description="Helical" evidence="2">
    <location>
        <begin position="12"/>
        <end position="31"/>
    </location>
</feature>
<organism evidence="3 4">
    <name type="scientific">Coemansia spiralis</name>
    <dbReference type="NCBI Taxonomy" id="417178"/>
    <lineage>
        <taxon>Eukaryota</taxon>
        <taxon>Fungi</taxon>
        <taxon>Fungi incertae sedis</taxon>
        <taxon>Zoopagomycota</taxon>
        <taxon>Kickxellomycotina</taxon>
        <taxon>Kickxellomycetes</taxon>
        <taxon>Kickxellales</taxon>
        <taxon>Kickxellaceae</taxon>
        <taxon>Coemansia</taxon>
    </lineage>
</organism>
<sequence length="296" mass="33740">MATVIPSRFKALAIVLALVSIISLGTTYHYLYKTSAPLPGTDIQRPDDAPPAPEDMPKPEDNRKEDGKEEDGKEEDVPKPEDSKWKQILPWADNLDTLKSIHTAPDNISTTVFMFRGDFSSPLYDLFVLHKRAVKFCDKGTAVAGCDVRLPEDYKWGTLSSKLLDALDVMCKSDKKTDFYVKVDDDLIMSEARLEEMIRKMATTDCQVAGGIAVDYQFYWPTGQVYIFKRAVLDEMCAKLSDARGVYSSEDITFGYMLNSTDKGRFCDIEKPVLTHWHKEYKDKRIKIEYHIQHNE</sequence>
<dbReference type="Gene3D" id="3.90.550.50">
    <property type="match status" value="1"/>
</dbReference>
<protein>
    <submittedName>
        <fullName evidence="3">Uncharacterized protein</fullName>
    </submittedName>
</protein>
<evidence type="ECO:0000313" key="3">
    <source>
        <dbReference type="EMBL" id="KAJ2668080.1"/>
    </source>
</evidence>
<evidence type="ECO:0000313" key="4">
    <source>
        <dbReference type="Proteomes" id="UP001151518"/>
    </source>
</evidence>
<reference evidence="3" key="1">
    <citation type="submission" date="2022-07" db="EMBL/GenBank/DDBJ databases">
        <title>Phylogenomic reconstructions and comparative analyses of Kickxellomycotina fungi.</title>
        <authorList>
            <person name="Reynolds N.K."/>
            <person name="Stajich J.E."/>
            <person name="Barry K."/>
            <person name="Grigoriev I.V."/>
            <person name="Crous P."/>
            <person name="Smith M.E."/>
        </authorList>
    </citation>
    <scope>NUCLEOTIDE SEQUENCE</scope>
    <source>
        <strain evidence="3">NRRL 3115</strain>
    </source>
</reference>
<comment type="caution">
    <text evidence="3">The sequence shown here is derived from an EMBL/GenBank/DDBJ whole genome shotgun (WGS) entry which is preliminary data.</text>
</comment>
<accession>A0A9W8G0A4</accession>
<keyword evidence="2" id="KW-1133">Transmembrane helix</keyword>
<dbReference type="InterPro" id="IPR029044">
    <property type="entry name" value="Nucleotide-diphossugar_trans"/>
</dbReference>
<feature type="region of interest" description="Disordered" evidence="1">
    <location>
        <begin position="39"/>
        <end position="83"/>
    </location>
</feature>
<proteinExistence type="predicted"/>
<dbReference type="Proteomes" id="UP001151518">
    <property type="component" value="Unassembled WGS sequence"/>
</dbReference>
<name>A0A9W8G0A4_9FUNG</name>